<evidence type="ECO:0000256" key="9">
    <source>
        <dbReference type="HAMAP-Rule" id="MF_00361"/>
    </source>
</evidence>
<dbReference type="OrthoDB" id="9774737at2"/>
<organism evidence="10 11">
    <name type="scientific">Prauserella muralis</name>
    <dbReference type="NCBI Taxonomy" id="588067"/>
    <lineage>
        <taxon>Bacteria</taxon>
        <taxon>Bacillati</taxon>
        <taxon>Actinomycetota</taxon>
        <taxon>Actinomycetes</taxon>
        <taxon>Pseudonocardiales</taxon>
        <taxon>Pseudonocardiaceae</taxon>
        <taxon>Prauserella</taxon>
    </lineage>
</organism>
<evidence type="ECO:0000256" key="3">
    <source>
        <dbReference type="ARBA" id="ARBA00022741"/>
    </source>
</evidence>
<dbReference type="SUPFAM" id="SSF111331">
    <property type="entry name" value="NAD kinase/diacylglycerol kinase-like"/>
    <property type="match status" value="1"/>
</dbReference>
<dbReference type="Pfam" id="PF01513">
    <property type="entry name" value="NAD_kinase"/>
    <property type="match status" value="1"/>
</dbReference>
<keyword evidence="7 9" id="KW-0520">NAD</keyword>
<dbReference type="GO" id="GO:0003951">
    <property type="term" value="F:NAD+ kinase activity"/>
    <property type="evidence" value="ECO:0007669"/>
    <property type="project" value="UniProtKB-UniRule"/>
</dbReference>
<evidence type="ECO:0000256" key="1">
    <source>
        <dbReference type="ARBA" id="ARBA00022490"/>
    </source>
</evidence>
<dbReference type="Proteomes" id="UP000249915">
    <property type="component" value="Unassembled WGS sequence"/>
</dbReference>
<reference evidence="10 11" key="1">
    <citation type="submission" date="2016-07" db="EMBL/GenBank/DDBJ databases">
        <title>Draft genome sequence of Prauserella muralis DSM 45305, isolated from a mould-covered wall in an indoor environment.</title>
        <authorList>
            <person name="Ruckert C."/>
            <person name="Albersmeier A."/>
            <person name="Jiang C.-L."/>
            <person name="Jiang Y."/>
            <person name="Kalinowski J."/>
            <person name="Schneider O."/>
            <person name="Winkler A."/>
            <person name="Zotchev S.B."/>
        </authorList>
    </citation>
    <scope>NUCLEOTIDE SEQUENCE [LARGE SCALE GENOMIC DNA]</scope>
    <source>
        <strain evidence="10 11">DSM 45305</strain>
    </source>
</reference>
<keyword evidence="1 9" id="KW-0963">Cytoplasm</keyword>
<comment type="similarity">
    <text evidence="9">Belongs to the NAD kinase family.</text>
</comment>
<dbReference type="GO" id="GO:0051287">
    <property type="term" value="F:NAD binding"/>
    <property type="evidence" value="ECO:0007669"/>
    <property type="project" value="UniProtKB-ARBA"/>
</dbReference>
<dbReference type="Gene3D" id="2.60.200.30">
    <property type="entry name" value="Probable inorganic polyphosphate/atp-NAD kinase, domain 2"/>
    <property type="match status" value="1"/>
</dbReference>
<proteinExistence type="inferred from homology"/>
<evidence type="ECO:0000256" key="8">
    <source>
        <dbReference type="ARBA" id="ARBA00047925"/>
    </source>
</evidence>
<evidence type="ECO:0000313" key="10">
    <source>
        <dbReference type="EMBL" id="PXY19307.1"/>
    </source>
</evidence>
<keyword evidence="4 9" id="KW-0418">Kinase</keyword>
<dbReference type="Pfam" id="PF20143">
    <property type="entry name" value="NAD_kinase_C"/>
    <property type="match status" value="1"/>
</dbReference>
<dbReference type="EMBL" id="MASW01000007">
    <property type="protein sequence ID" value="PXY19307.1"/>
    <property type="molecule type" value="Genomic_DNA"/>
</dbReference>
<comment type="catalytic activity">
    <reaction evidence="8 9">
        <text>NAD(+) + ATP = ADP + NADP(+) + H(+)</text>
        <dbReference type="Rhea" id="RHEA:18629"/>
        <dbReference type="ChEBI" id="CHEBI:15378"/>
        <dbReference type="ChEBI" id="CHEBI:30616"/>
        <dbReference type="ChEBI" id="CHEBI:57540"/>
        <dbReference type="ChEBI" id="CHEBI:58349"/>
        <dbReference type="ChEBI" id="CHEBI:456216"/>
        <dbReference type="EC" id="2.7.1.23"/>
    </reaction>
</comment>
<feature type="binding site" evidence="9">
    <location>
        <position position="166"/>
    </location>
    <ligand>
        <name>NAD(+)</name>
        <dbReference type="ChEBI" id="CHEBI:57540"/>
    </ligand>
</feature>
<dbReference type="NCBIfam" id="NF002892">
    <property type="entry name" value="PRK03372.1"/>
    <property type="match status" value="1"/>
</dbReference>
<dbReference type="GO" id="GO:0006741">
    <property type="term" value="P:NADP+ biosynthetic process"/>
    <property type="evidence" value="ECO:0007669"/>
    <property type="project" value="UniProtKB-UniRule"/>
</dbReference>
<keyword evidence="2 9" id="KW-0808">Transferase</keyword>
<evidence type="ECO:0000256" key="4">
    <source>
        <dbReference type="ARBA" id="ARBA00022777"/>
    </source>
</evidence>
<comment type="caution">
    <text evidence="10">The sequence shown here is derived from an EMBL/GenBank/DDBJ whole genome shotgun (WGS) entry which is preliminary data.</text>
</comment>
<accession>A0A2V4AUV7</accession>
<feature type="binding site" evidence="9">
    <location>
        <position position="86"/>
    </location>
    <ligand>
        <name>NAD(+)</name>
        <dbReference type="ChEBI" id="CHEBI:57540"/>
    </ligand>
</feature>
<comment type="function">
    <text evidence="9">Involved in the regulation of the intracellular balance of NAD and NADP, and is a key enzyme in the biosynthesis of NADP. Catalyzes specifically the phosphorylation on 2'-hydroxyl of the adenosine moiety of NAD to yield NADP.</text>
</comment>
<dbReference type="GO" id="GO:0046872">
    <property type="term" value="F:metal ion binding"/>
    <property type="evidence" value="ECO:0007669"/>
    <property type="project" value="UniProtKB-UniRule"/>
</dbReference>
<feature type="binding site" evidence="9">
    <location>
        <begin position="155"/>
        <end position="156"/>
    </location>
    <ligand>
        <name>NAD(+)</name>
        <dbReference type="ChEBI" id="CHEBI:57540"/>
    </ligand>
</feature>
<evidence type="ECO:0000256" key="2">
    <source>
        <dbReference type="ARBA" id="ARBA00022679"/>
    </source>
</evidence>
<dbReference type="InterPro" id="IPR017438">
    <property type="entry name" value="ATP-NAD_kinase_N"/>
</dbReference>
<evidence type="ECO:0000256" key="6">
    <source>
        <dbReference type="ARBA" id="ARBA00022857"/>
    </source>
</evidence>
<feature type="binding site" evidence="9">
    <location>
        <position position="185"/>
    </location>
    <ligand>
        <name>NAD(+)</name>
        <dbReference type="ChEBI" id="CHEBI:57540"/>
    </ligand>
</feature>
<evidence type="ECO:0000256" key="5">
    <source>
        <dbReference type="ARBA" id="ARBA00022840"/>
    </source>
</evidence>
<dbReference type="FunFam" id="2.60.200.30:FF:000007">
    <property type="entry name" value="NAD kinase"/>
    <property type="match status" value="1"/>
</dbReference>
<gene>
    <name evidence="9" type="primary">nadK</name>
    <name evidence="10" type="ORF">BAY60_31550</name>
</gene>
<dbReference type="GO" id="GO:0019674">
    <property type="term" value="P:NAD+ metabolic process"/>
    <property type="evidence" value="ECO:0007669"/>
    <property type="project" value="InterPro"/>
</dbReference>
<dbReference type="InterPro" id="IPR016064">
    <property type="entry name" value="NAD/diacylglycerol_kinase_sf"/>
</dbReference>
<sequence length="318" mass="34044">MSTPSDKREVLLVVHPDRDATRGAARDVAKRLASAGIWLRVTDDEVLSLIAGGDEDVPCTVVAPVDRPAEGVELVLVLGGDGTLLRAAELARPAGVPVLGVNLGRVGFLTEADSDALHDTVDRVVEGSYRIEERMTVDVTVTLHGQVVARTWALNEASVEKSTRERILDALIEVDGRPVSSFGCDGVLCSTPTGSTAYAFSAGGPVVWPDVEALLVVPSNAHAMFSRPLVVSRASVITVQVDPYGSPAVLTCDGLRHVELDRGARVEVVAGKTPVLLARLWDGPFTDRLVQKFSLPVKSWRERHDRLGRSTEGPDHLS</sequence>
<feature type="binding site" evidence="9">
    <location>
        <begin position="196"/>
        <end position="201"/>
    </location>
    <ligand>
        <name>NAD(+)</name>
        <dbReference type="ChEBI" id="CHEBI:57540"/>
    </ligand>
</feature>
<name>A0A2V4AUV7_9PSEU</name>
<keyword evidence="11" id="KW-1185">Reference proteome</keyword>
<comment type="subcellular location">
    <subcellularLocation>
        <location evidence="9">Cytoplasm</location>
    </subcellularLocation>
</comment>
<dbReference type="AlphaFoldDB" id="A0A2V4AUV7"/>
<dbReference type="PANTHER" id="PTHR20275">
    <property type="entry name" value="NAD KINASE"/>
    <property type="match status" value="1"/>
</dbReference>
<dbReference type="Gene3D" id="3.40.50.10330">
    <property type="entry name" value="Probable inorganic polyphosphate/atp-NAD kinase, domain 1"/>
    <property type="match status" value="1"/>
</dbReference>
<keyword evidence="6 9" id="KW-0521">NADP</keyword>
<dbReference type="PANTHER" id="PTHR20275:SF0">
    <property type="entry name" value="NAD KINASE"/>
    <property type="match status" value="1"/>
</dbReference>
<dbReference type="GO" id="GO:0005524">
    <property type="term" value="F:ATP binding"/>
    <property type="evidence" value="ECO:0007669"/>
    <property type="project" value="UniProtKB-KW"/>
</dbReference>
<dbReference type="HAMAP" id="MF_00361">
    <property type="entry name" value="NAD_kinase"/>
    <property type="match status" value="1"/>
</dbReference>
<dbReference type="EC" id="2.7.1.23" evidence="9"/>
<dbReference type="InterPro" id="IPR017437">
    <property type="entry name" value="ATP-NAD_kinase_PpnK-typ_C"/>
</dbReference>
<protein>
    <recommendedName>
        <fullName evidence="9">NAD kinase</fullName>
        <ecNumber evidence="9">2.7.1.23</ecNumber>
    </recommendedName>
    <alternativeName>
        <fullName evidence="9">ATP-dependent NAD kinase</fullName>
    </alternativeName>
</protein>
<comment type="cofactor">
    <cofactor evidence="9">
        <name>a divalent metal cation</name>
        <dbReference type="ChEBI" id="CHEBI:60240"/>
    </cofactor>
</comment>
<comment type="caution">
    <text evidence="9">Lacks conserved residue(s) required for the propagation of feature annotation.</text>
</comment>
<keyword evidence="3 9" id="KW-0547">Nucleotide-binding</keyword>
<evidence type="ECO:0000313" key="11">
    <source>
        <dbReference type="Proteomes" id="UP000249915"/>
    </source>
</evidence>
<dbReference type="RefSeq" id="WP_112285236.1">
    <property type="nucleotide sequence ID" value="NZ_MASW01000007.1"/>
</dbReference>
<dbReference type="GO" id="GO:0005737">
    <property type="term" value="C:cytoplasm"/>
    <property type="evidence" value="ECO:0007669"/>
    <property type="project" value="UniProtKB-SubCell"/>
</dbReference>
<feature type="binding site" evidence="9">
    <location>
        <begin position="81"/>
        <end position="82"/>
    </location>
    <ligand>
        <name>NAD(+)</name>
        <dbReference type="ChEBI" id="CHEBI:57540"/>
    </ligand>
</feature>
<feature type="active site" description="Proton acceptor" evidence="9">
    <location>
        <position position="81"/>
    </location>
</feature>
<evidence type="ECO:0000256" key="7">
    <source>
        <dbReference type="ARBA" id="ARBA00023027"/>
    </source>
</evidence>
<dbReference type="InterPro" id="IPR002504">
    <property type="entry name" value="NADK"/>
</dbReference>
<keyword evidence="5 9" id="KW-0067">ATP-binding</keyword>